<accession>A0A139IW51</accession>
<name>A0A139IW51_9PEZI</name>
<organism evidence="1 2">
    <name type="scientific">Pseudocercospora musae</name>
    <dbReference type="NCBI Taxonomy" id="113226"/>
    <lineage>
        <taxon>Eukaryota</taxon>
        <taxon>Fungi</taxon>
        <taxon>Dikarya</taxon>
        <taxon>Ascomycota</taxon>
        <taxon>Pezizomycotina</taxon>
        <taxon>Dothideomycetes</taxon>
        <taxon>Dothideomycetidae</taxon>
        <taxon>Mycosphaerellales</taxon>
        <taxon>Mycosphaerellaceae</taxon>
        <taxon>Pseudocercospora</taxon>
    </lineage>
</organism>
<gene>
    <name evidence="1" type="ORF">AC579_8216</name>
</gene>
<protein>
    <recommendedName>
        <fullName evidence="3">F-box domain-containing protein</fullName>
    </recommendedName>
</protein>
<dbReference type="SUPFAM" id="SSF81383">
    <property type="entry name" value="F-box domain"/>
    <property type="match status" value="1"/>
</dbReference>
<sequence length="264" mass="29670">MADDEFKLPHAETYFHAADEDDFNLAGEADYFPLSDEPAAAFYAVLFTGELLERILYGLDTKTLLLAERVCTFWRNTIAGSQLLQRSLFFQTELLWDSRFVPASDGSCIMTSFNIHSTTGREPLMQPIRNDILDPKLKGYLDFDSASNGWTVHLLHEQKAANMSWRRMYLTQPPLTGIFIIYGSDHVEGTSFLTKEQGIKAGDVADEIADLATRLGSHTISVKKIVGSENWQTLERNEQIEALVDSPMIVPPTQGLDFRPRFGG</sequence>
<proteinExistence type="predicted"/>
<dbReference type="Proteomes" id="UP000073492">
    <property type="component" value="Unassembled WGS sequence"/>
</dbReference>
<evidence type="ECO:0000313" key="1">
    <source>
        <dbReference type="EMBL" id="KXT18764.1"/>
    </source>
</evidence>
<keyword evidence="2" id="KW-1185">Reference proteome</keyword>
<dbReference type="AlphaFoldDB" id="A0A139IW51"/>
<reference evidence="1 2" key="1">
    <citation type="submission" date="2015-07" db="EMBL/GenBank/DDBJ databases">
        <title>Comparative genomics of the Sigatoka disease complex on banana suggests a link between parallel evolutionary changes in Pseudocercospora fijiensis and Pseudocercospora eumusae and increased virulence on the banana host.</title>
        <authorList>
            <person name="Chang T.-C."/>
            <person name="Salvucci A."/>
            <person name="Crous P.W."/>
            <person name="Stergiopoulos I."/>
        </authorList>
    </citation>
    <scope>NUCLEOTIDE SEQUENCE [LARGE SCALE GENOMIC DNA]</scope>
    <source>
        <strain evidence="1 2">CBS 116634</strain>
    </source>
</reference>
<dbReference type="EMBL" id="LFZO01000003">
    <property type="protein sequence ID" value="KXT18764.1"/>
    <property type="molecule type" value="Genomic_DNA"/>
</dbReference>
<comment type="caution">
    <text evidence="1">The sequence shown here is derived from an EMBL/GenBank/DDBJ whole genome shotgun (WGS) entry which is preliminary data.</text>
</comment>
<evidence type="ECO:0008006" key="3">
    <source>
        <dbReference type="Google" id="ProtNLM"/>
    </source>
</evidence>
<dbReference type="InterPro" id="IPR036047">
    <property type="entry name" value="F-box-like_dom_sf"/>
</dbReference>
<evidence type="ECO:0000313" key="2">
    <source>
        <dbReference type="Proteomes" id="UP000073492"/>
    </source>
</evidence>